<feature type="compositionally biased region" description="Polar residues" evidence="6">
    <location>
        <begin position="89"/>
        <end position="98"/>
    </location>
</feature>
<evidence type="ECO:0000256" key="4">
    <source>
        <dbReference type="ARBA" id="ARBA00022833"/>
    </source>
</evidence>
<evidence type="ECO:0000313" key="10">
    <source>
        <dbReference type="RefSeq" id="XP_038854143.1"/>
    </source>
</evidence>
<dbReference type="PANTHER" id="PTHR13173:SF10">
    <property type="entry name" value="WW DOMAIN-BINDING PROTEIN 4"/>
    <property type="match status" value="1"/>
</dbReference>
<feature type="region of interest" description="Disordered" evidence="6">
    <location>
        <begin position="79"/>
        <end position="140"/>
    </location>
</feature>
<evidence type="ECO:0000259" key="8">
    <source>
        <dbReference type="PROSITE" id="PS50171"/>
    </source>
</evidence>
<dbReference type="SUPFAM" id="SSF57667">
    <property type="entry name" value="beta-beta-alpha zinc fingers"/>
    <property type="match status" value="1"/>
</dbReference>
<dbReference type="InterPro" id="IPR013085">
    <property type="entry name" value="U1-CZ_Znf_C2H2"/>
</dbReference>
<evidence type="ECO:0000256" key="1">
    <source>
        <dbReference type="ARBA" id="ARBA00004123"/>
    </source>
</evidence>
<dbReference type="InterPro" id="IPR040023">
    <property type="entry name" value="WBP4"/>
</dbReference>
<keyword evidence="9" id="KW-1185">Reference proteome</keyword>
<dbReference type="Proteomes" id="UP000808372">
    <property type="component" value="Chromosome 7"/>
</dbReference>
<feature type="region of interest" description="Disordered" evidence="6">
    <location>
        <begin position="153"/>
        <end position="360"/>
    </location>
</feature>
<evidence type="ECO:0000259" key="7">
    <source>
        <dbReference type="PROSITE" id="PS50020"/>
    </source>
</evidence>
<dbReference type="GO" id="GO:0071011">
    <property type="term" value="C:precatalytic spliceosome"/>
    <property type="evidence" value="ECO:0007669"/>
    <property type="project" value="TreeGrafter"/>
</dbReference>
<comment type="subcellular location">
    <subcellularLocation>
        <location evidence="1">Nucleus</location>
    </subcellularLocation>
</comment>
<evidence type="ECO:0000256" key="2">
    <source>
        <dbReference type="ARBA" id="ARBA00022723"/>
    </source>
</evidence>
<keyword evidence="5" id="KW-0539">Nucleus</keyword>
<dbReference type="InterPro" id="IPR036020">
    <property type="entry name" value="WW_dom_sf"/>
</dbReference>
<organism evidence="9 10">
    <name type="scientific">Salvelinus namaycush</name>
    <name type="common">Lake trout</name>
    <name type="synonym">Salmo namaycush</name>
    <dbReference type="NCBI Taxonomy" id="8040"/>
    <lineage>
        <taxon>Eukaryota</taxon>
        <taxon>Metazoa</taxon>
        <taxon>Chordata</taxon>
        <taxon>Craniata</taxon>
        <taxon>Vertebrata</taxon>
        <taxon>Euteleostomi</taxon>
        <taxon>Actinopterygii</taxon>
        <taxon>Neopterygii</taxon>
        <taxon>Teleostei</taxon>
        <taxon>Protacanthopterygii</taxon>
        <taxon>Salmoniformes</taxon>
        <taxon>Salmonidae</taxon>
        <taxon>Salmoninae</taxon>
        <taxon>Salvelinus</taxon>
    </lineage>
</organism>
<dbReference type="InterPro" id="IPR003604">
    <property type="entry name" value="Matrin/U1-like-C_Znf_C2H2"/>
</dbReference>
<dbReference type="InterPro" id="IPR036236">
    <property type="entry name" value="Znf_C2H2_sf"/>
</dbReference>
<evidence type="ECO:0000256" key="6">
    <source>
        <dbReference type="SAM" id="MobiDB-lite"/>
    </source>
</evidence>
<keyword evidence="3" id="KW-0863">Zinc-finger</keyword>
<dbReference type="PANTHER" id="PTHR13173">
    <property type="entry name" value="WW DOMAIN BINDING PROTEIN 4"/>
    <property type="match status" value="1"/>
</dbReference>
<dbReference type="InterPro" id="IPR000690">
    <property type="entry name" value="Matrin/U1-C_Znf_C2H2"/>
</dbReference>
<dbReference type="SMART" id="SM00456">
    <property type="entry name" value="WW"/>
    <property type="match status" value="1"/>
</dbReference>
<dbReference type="InterPro" id="IPR001202">
    <property type="entry name" value="WW_dom"/>
</dbReference>
<dbReference type="PROSITE" id="PS50020">
    <property type="entry name" value="WW_DOMAIN_2"/>
    <property type="match status" value="1"/>
</dbReference>
<dbReference type="SMART" id="SM00451">
    <property type="entry name" value="ZnF_U1"/>
    <property type="match status" value="1"/>
</dbReference>
<dbReference type="GO" id="GO:0000398">
    <property type="term" value="P:mRNA splicing, via spliceosome"/>
    <property type="evidence" value="ECO:0007669"/>
    <property type="project" value="InterPro"/>
</dbReference>
<dbReference type="Gene3D" id="3.30.160.60">
    <property type="entry name" value="Classic Zinc Finger"/>
    <property type="match status" value="1"/>
</dbReference>
<evidence type="ECO:0000256" key="3">
    <source>
        <dbReference type="ARBA" id="ARBA00022771"/>
    </source>
</evidence>
<dbReference type="Pfam" id="PF06220">
    <property type="entry name" value="zf-U1"/>
    <property type="match status" value="1"/>
</dbReference>
<evidence type="ECO:0000256" key="5">
    <source>
        <dbReference type="ARBA" id="ARBA00023242"/>
    </source>
</evidence>
<feature type="domain" description="WW" evidence="7">
    <location>
        <begin position="128"/>
        <end position="161"/>
    </location>
</feature>
<name>A0A8U0R1K7_SALNM</name>
<dbReference type="SUPFAM" id="SSF51045">
    <property type="entry name" value="WW domain"/>
    <property type="match status" value="1"/>
</dbReference>
<evidence type="ECO:0000313" key="9">
    <source>
        <dbReference type="Proteomes" id="UP000808372"/>
    </source>
</evidence>
<proteinExistence type="predicted"/>
<keyword evidence="4" id="KW-0862">Zinc</keyword>
<dbReference type="PROSITE" id="PS01159">
    <property type="entry name" value="WW_DOMAIN_1"/>
    <property type="match status" value="1"/>
</dbReference>
<dbReference type="PROSITE" id="PS50171">
    <property type="entry name" value="ZF_MATRIN"/>
    <property type="match status" value="1"/>
</dbReference>
<sequence>MSEYWKSQPKKFCQYCKCWIADNKPSVEFHERGKNHKENVAAKIAEMQKKSIDKAKKEDRQSKEFATMEAAALKAYEEDMKRLGIKPSGSPSQTKAQTPSPVPSHSPSPSQSRKQEKKRKPGKERMPRNESENWVEGKTGEGLTYYYNSMTGESSWERPADLPAGGESGSGLGPSGETVGPPGVDDPSALQPEPLSGEDSSNSTNGAGEGEDSKQVTKIQFRNTPPSDKEGEDKDGEDDDGGKGDEGAKDTPAAVPEEKEERPAVKKPRKTNPYGAWEQIQEEEEPYEKVDLQLPQVEGAASAPAPTELPPEPKPKFRERIITSLGDEGGPASGAGATFRKRKAENGKSSRSLRQRGDDD</sequence>
<keyword evidence="2" id="KW-0479">Metal-binding</keyword>
<protein>
    <submittedName>
        <fullName evidence="10">WW domain-binding protein 4-like isoform X2</fullName>
    </submittedName>
</protein>
<dbReference type="GO" id="GO:0008270">
    <property type="term" value="F:zinc ion binding"/>
    <property type="evidence" value="ECO:0007669"/>
    <property type="project" value="UniProtKB-KW"/>
</dbReference>
<dbReference type="AlphaFoldDB" id="A0A8U0R1K7"/>
<feature type="domain" description="Matrin-type" evidence="8">
    <location>
        <begin position="11"/>
        <end position="42"/>
    </location>
</feature>
<dbReference type="GO" id="GO:0003723">
    <property type="term" value="F:RNA binding"/>
    <property type="evidence" value="ECO:0007669"/>
    <property type="project" value="TreeGrafter"/>
</dbReference>
<gene>
    <name evidence="10" type="primary">LOC120051376</name>
</gene>
<feature type="compositionally biased region" description="Polar residues" evidence="6">
    <location>
        <begin position="216"/>
        <end position="226"/>
    </location>
</feature>
<accession>A0A8U0R1K7</accession>
<dbReference type="Gene3D" id="2.20.70.10">
    <property type="match status" value="1"/>
</dbReference>
<feature type="compositionally biased region" description="Basic and acidic residues" evidence="6">
    <location>
        <begin position="311"/>
        <end position="321"/>
    </location>
</feature>
<dbReference type="Pfam" id="PF00397">
    <property type="entry name" value="WW"/>
    <property type="match status" value="1"/>
</dbReference>
<dbReference type="GeneID" id="120051376"/>
<dbReference type="CDD" id="cd00201">
    <property type="entry name" value="WW"/>
    <property type="match status" value="1"/>
</dbReference>
<dbReference type="RefSeq" id="XP_038854143.1">
    <property type="nucleotide sequence ID" value="XM_038998215.1"/>
</dbReference>
<reference evidence="10" key="1">
    <citation type="submission" date="2025-08" db="UniProtKB">
        <authorList>
            <consortium name="RefSeq"/>
        </authorList>
    </citation>
    <scope>IDENTIFICATION</scope>
    <source>
        <tissue evidence="10">White muscle</tissue>
    </source>
</reference>